<accession>A0A5C3QY35</accession>
<name>A0A5C3QY35_9AGAR</name>
<dbReference type="EMBL" id="ML178816">
    <property type="protein sequence ID" value="TFL05690.1"/>
    <property type="molecule type" value="Genomic_DNA"/>
</dbReference>
<organism evidence="2 3">
    <name type="scientific">Pterulicium gracile</name>
    <dbReference type="NCBI Taxonomy" id="1884261"/>
    <lineage>
        <taxon>Eukaryota</taxon>
        <taxon>Fungi</taxon>
        <taxon>Dikarya</taxon>
        <taxon>Basidiomycota</taxon>
        <taxon>Agaricomycotina</taxon>
        <taxon>Agaricomycetes</taxon>
        <taxon>Agaricomycetidae</taxon>
        <taxon>Agaricales</taxon>
        <taxon>Pleurotineae</taxon>
        <taxon>Pterulaceae</taxon>
        <taxon>Pterulicium</taxon>
    </lineage>
</organism>
<feature type="region of interest" description="Disordered" evidence="1">
    <location>
        <begin position="23"/>
        <end position="102"/>
    </location>
</feature>
<keyword evidence="3" id="KW-1185">Reference proteome</keyword>
<gene>
    <name evidence="2" type="ORF">BDV98DRAFT_230246</name>
</gene>
<evidence type="ECO:0000256" key="1">
    <source>
        <dbReference type="SAM" id="MobiDB-lite"/>
    </source>
</evidence>
<dbReference type="AlphaFoldDB" id="A0A5C3QY35"/>
<reference evidence="2 3" key="1">
    <citation type="journal article" date="2019" name="Nat. Ecol. Evol.">
        <title>Megaphylogeny resolves global patterns of mushroom evolution.</title>
        <authorList>
            <person name="Varga T."/>
            <person name="Krizsan K."/>
            <person name="Foldi C."/>
            <person name="Dima B."/>
            <person name="Sanchez-Garcia M."/>
            <person name="Sanchez-Ramirez S."/>
            <person name="Szollosi G.J."/>
            <person name="Szarkandi J.G."/>
            <person name="Papp V."/>
            <person name="Albert L."/>
            <person name="Andreopoulos W."/>
            <person name="Angelini C."/>
            <person name="Antonin V."/>
            <person name="Barry K.W."/>
            <person name="Bougher N.L."/>
            <person name="Buchanan P."/>
            <person name="Buyck B."/>
            <person name="Bense V."/>
            <person name="Catcheside P."/>
            <person name="Chovatia M."/>
            <person name="Cooper J."/>
            <person name="Damon W."/>
            <person name="Desjardin D."/>
            <person name="Finy P."/>
            <person name="Geml J."/>
            <person name="Haridas S."/>
            <person name="Hughes K."/>
            <person name="Justo A."/>
            <person name="Karasinski D."/>
            <person name="Kautmanova I."/>
            <person name="Kiss B."/>
            <person name="Kocsube S."/>
            <person name="Kotiranta H."/>
            <person name="LaButti K.M."/>
            <person name="Lechner B.E."/>
            <person name="Liimatainen K."/>
            <person name="Lipzen A."/>
            <person name="Lukacs Z."/>
            <person name="Mihaltcheva S."/>
            <person name="Morgado L.N."/>
            <person name="Niskanen T."/>
            <person name="Noordeloos M.E."/>
            <person name="Ohm R.A."/>
            <person name="Ortiz-Santana B."/>
            <person name="Ovrebo C."/>
            <person name="Racz N."/>
            <person name="Riley R."/>
            <person name="Savchenko A."/>
            <person name="Shiryaev A."/>
            <person name="Soop K."/>
            <person name="Spirin V."/>
            <person name="Szebenyi C."/>
            <person name="Tomsovsky M."/>
            <person name="Tulloss R.E."/>
            <person name="Uehling J."/>
            <person name="Grigoriev I.V."/>
            <person name="Vagvolgyi C."/>
            <person name="Papp T."/>
            <person name="Martin F.M."/>
            <person name="Miettinen O."/>
            <person name="Hibbett D.S."/>
            <person name="Nagy L.G."/>
        </authorList>
    </citation>
    <scope>NUCLEOTIDE SEQUENCE [LARGE SCALE GENOMIC DNA]</scope>
    <source>
        <strain evidence="2 3">CBS 309.79</strain>
    </source>
</reference>
<sequence>MQTTHYADLMGFGVGSHSGAVPGYDYQQPSHADPRGMVGPSTSTSTRYYPTHQAGYSPNTPAYEDPERFGIPTGIPGQRGSGPYTQYEAASSGQGGSFGEHRPHECSCTTGPGGSLSNALGQCYCTLESHCGCYSAARPSTPYRSGPYR</sequence>
<evidence type="ECO:0000313" key="2">
    <source>
        <dbReference type="EMBL" id="TFL05690.1"/>
    </source>
</evidence>
<dbReference type="Proteomes" id="UP000305067">
    <property type="component" value="Unassembled WGS sequence"/>
</dbReference>
<evidence type="ECO:0000313" key="3">
    <source>
        <dbReference type="Proteomes" id="UP000305067"/>
    </source>
</evidence>
<protein>
    <submittedName>
        <fullName evidence="2">Uncharacterized protein</fullName>
    </submittedName>
</protein>
<proteinExistence type="predicted"/>